<dbReference type="SUPFAM" id="SSF56436">
    <property type="entry name" value="C-type lectin-like"/>
    <property type="match status" value="1"/>
</dbReference>
<keyword evidence="4" id="KW-0430">Lectin</keyword>
<dbReference type="InterPro" id="IPR001304">
    <property type="entry name" value="C-type_lectin-like"/>
</dbReference>
<keyword evidence="7" id="KW-1185">Reference proteome</keyword>
<dbReference type="InterPro" id="IPR016187">
    <property type="entry name" value="CTDL_fold"/>
</dbReference>
<evidence type="ECO:0000313" key="7">
    <source>
        <dbReference type="Proteomes" id="UP001176940"/>
    </source>
</evidence>
<keyword evidence="2" id="KW-0964">Secreted</keyword>
<gene>
    <name evidence="6" type="ORF">RIMI_LOCUS19509365</name>
</gene>
<comment type="caution">
    <text evidence="6">The sequence shown here is derived from an EMBL/GenBank/DDBJ whole genome shotgun (WGS) entry which is preliminary data.</text>
</comment>
<dbReference type="PANTHER" id="PTHR22799">
    <property type="entry name" value="TETRANECTIN-RELATED"/>
    <property type="match status" value="1"/>
</dbReference>
<comment type="subcellular location">
    <subcellularLocation>
        <location evidence="1">Secreted</location>
    </subcellularLocation>
</comment>
<accession>A0ABN9MDH6</accession>
<evidence type="ECO:0000313" key="6">
    <source>
        <dbReference type="EMBL" id="CAJ0964713.1"/>
    </source>
</evidence>
<evidence type="ECO:0000259" key="5">
    <source>
        <dbReference type="PROSITE" id="PS50041"/>
    </source>
</evidence>
<organism evidence="6 7">
    <name type="scientific">Ranitomeya imitator</name>
    <name type="common">mimic poison frog</name>
    <dbReference type="NCBI Taxonomy" id="111125"/>
    <lineage>
        <taxon>Eukaryota</taxon>
        <taxon>Metazoa</taxon>
        <taxon>Chordata</taxon>
        <taxon>Craniata</taxon>
        <taxon>Vertebrata</taxon>
        <taxon>Euteleostomi</taxon>
        <taxon>Amphibia</taxon>
        <taxon>Batrachia</taxon>
        <taxon>Anura</taxon>
        <taxon>Neobatrachia</taxon>
        <taxon>Hyloidea</taxon>
        <taxon>Dendrobatidae</taxon>
        <taxon>Dendrobatinae</taxon>
        <taxon>Ranitomeya</taxon>
    </lineage>
</organism>
<evidence type="ECO:0000256" key="4">
    <source>
        <dbReference type="ARBA" id="ARBA00022734"/>
    </source>
</evidence>
<name>A0ABN9MDH6_9NEOB</name>
<dbReference type="Gene3D" id="3.10.100.10">
    <property type="entry name" value="Mannose-Binding Protein A, subunit A"/>
    <property type="match status" value="1"/>
</dbReference>
<feature type="domain" description="C-type lectin" evidence="5">
    <location>
        <begin position="60"/>
        <end position="154"/>
    </location>
</feature>
<dbReference type="InterPro" id="IPR051663">
    <property type="entry name" value="CLec_Tetranectin-domain"/>
</dbReference>
<dbReference type="Proteomes" id="UP001176940">
    <property type="component" value="Unassembled WGS sequence"/>
</dbReference>
<keyword evidence="3" id="KW-0732">Signal</keyword>
<protein>
    <recommendedName>
        <fullName evidence="5">C-type lectin domain-containing protein</fullName>
    </recommendedName>
</protein>
<reference evidence="6" key="1">
    <citation type="submission" date="2023-07" db="EMBL/GenBank/DDBJ databases">
        <authorList>
            <person name="Stuckert A."/>
        </authorList>
    </citation>
    <scope>NUCLEOTIDE SEQUENCE</scope>
</reference>
<dbReference type="PANTHER" id="PTHR22799:SF1">
    <property type="entry name" value="C-TYPE LECTIN DOMAIN FAMILY 11 MEMBER A"/>
    <property type="match status" value="1"/>
</dbReference>
<dbReference type="InterPro" id="IPR016186">
    <property type="entry name" value="C-type_lectin-like/link_sf"/>
</dbReference>
<evidence type="ECO:0000256" key="2">
    <source>
        <dbReference type="ARBA" id="ARBA00022525"/>
    </source>
</evidence>
<evidence type="ECO:0000256" key="1">
    <source>
        <dbReference type="ARBA" id="ARBA00004613"/>
    </source>
</evidence>
<sequence>MQFKIGNSSKQAAQLCSVEENSKEWQTPIVGPNPTILKLEGRIQVVGGKMMATSGKEADFATSKSKCKSVGGQIVTPKSEAENNAVLTFVKKYNRNTYLGMPGVFTYQNGNPAVYTRWRKGEPSGKGKQNCTEMYIDGQWNYKACNQKRLTVCEL</sequence>
<dbReference type="SMART" id="SM00034">
    <property type="entry name" value="CLECT"/>
    <property type="match status" value="1"/>
</dbReference>
<dbReference type="Pfam" id="PF00059">
    <property type="entry name" value="Lectin_C"/>
    <property type="match status" value="1"/>
</dbReference>
<dbReference type="PROSITE" id="PS50041">
    <property type="entry name" value="C_TYPE_LECTIN_2"/>
    <property type="match status" value="1"/>
</dbReference>
<evidence type="ECO:0000256" key="3">
    <source>
        <dbReference type="ARBA" id="ARBA00022729"/>
    </source>
</evidence>
<proteinExistence type="predicted"/>
<dbReference type="EMBL" id="CAUEEQ010062493">
    <property type="protein sequence ID" value="CAJ0964713.1"/>
    <property type="molecule type" value="Genomic_DNA"/>
</dbReference>